<sequence length="85" mass="9646">MGGNIKPPSGAKTIDEILVLFQEISGKGKRLDVPELKINIKERAKKLVEKCTTPKTKKKKIFKLIGEKIAYNFLGFFEKEILKLN</sequence>
<gene>
    <name evidence="1" type="ORF">S12H4_14777</name>
</gene>
<comment type="caution">
    <text evidence="1">The sequence shown here is derived from an EMBL/GenBank/DDBJ whole genome shotgun (WGS) entry which is preliminary data.</text>
</comment>
<organism evidence="1">
    <name type="scientific">marine sediment metagenome</name>
    <dbReference type="NCBI Taxonomy" id="412755"/>
    <lineage>
        <taxon>unclassified sequences</taxon>
        <taxon>metagenomes</taxon>
        <taxon>ecological metagenomes</taxon>
    </lineage>
</organism>
<accession>X1SYJ7</accession>
<reference evidence="1" key="1">
    <citation type="journal article" date="2014" name="Front. Microbiol.">
        <title>High frequency of phylogenetically diverse reductive dehalogenase-homologous genes in deep subseafloor sedimentary metagenomes.</title>
        <authorList>
            <person name="Kawai M."/>
            <person name="Futagami T."/>
            <person name="Toyoda A."/>
            <person name="Takaki Y."/>
            <person name="Nishi S."/>
            <person name="Hori S."/>
            <person name="Arai W."/>
            <person name="Tsubouchi T."/>
            <person name="Morono Y."/>
            <person name="Uchiyama I."/>
            <person name="Ito T."/>
            <person name="Fujiyama A."/>
            <person name="Inagaki F."/>
            <person name="Takami H."/>
        </authorList>
    </citation>
    <scope>NUCLEOTIDE SEQUENCE</scope>
    <source>
        <strain evidence="1">Expedition CK06-06</strain>
    </source>
</reference>
<proteinExistence type="predicted"/>
<feature type="non-terminal residue" evidence="1">
    <location>
        <position position="85"/>
    </location>
</feature>
<dbReference type="AlphaFoldDB" id="X1SYJ7"/>
<protein>
    <submittedName>
        <fullName evidence="1">Uncharacterized protein</fullName>
    </submittedName>
</protein>
<name>X1SYJ7_9ZZZZ</name>
<evidence type="ECO:0000313" key="1">
    <source>
        <dbReference type="EMBL" id="GAI84216.1"/>
    </source>
</evidence>
<dbReference type="EMBL" id="BARW01007059">
    <property type="protein sequence ID" value="GAI84216.1"/>
    <property type="molecule type" value="Genomic_DNA"/>
</dbReference>